<comment type="catalytic activity">
    <reaction evidence="8">
        <text>Couples ATP hydrolysis with the unwinding of duplex DNA by translocating in the 3'-5' direction.</text>
        <dbReference type="EC" id="5.6.2.4"/>
    </reaction>
</comment>
<dbReference type="InterPro" id="IPR014016">
    <property type="entry name" value="UvrD-like_ATP-bd"/>
</dbReference>
<dbReference type="Pfam" id="PF00580">
    <property type="entry name" value="UvrD-helicase"/>
    <property type="match status" value="1"/>
</dbReference>
<dbReference type="PANTHER" id="PTHR11070">
    <property type="entry name" value="UVRD / RECB / PCRA DNA HELICASE FAMILY MEMBER"/>
    <property type="match status" value="1"/>
</dbReference>
<dbReference type="FunFam" id="1.10.486.10:FF:000011">
    <property type="entry name" value="ATP-depentend DNA helicase, putative"/>
    <property type="match status" value="1"/>
</dbReference>
<evidence type="ECO:0000256" key="2">
    <source>
        <dbReference type="ARBA" id="ARBA00022741"/>
    </source>
</evidence>
<dbReference type="Gene3D" id="1.10.486.10">
    <property type="entry name" value="PCRA, domain 4"/>
    <property type="match status" value="1"/>
</dbReference>
<dbReference type="InterPro" id="IPR027417">
    <property type="entry name" value="P-loop_NTPase"/>
</dbReference>
<evidence type="ECO:0000256" key="5">
    <source>
        <dbReference type="ARBA" id="ARBA00022840"/>
    </source>
</evidence>
<feature type="region of interest" description="Disordered" evidence="12">
    <location>
        <begin position="795"/>
        <end position="825"/>
    </location>
</feature>
<keyword evidence="7" id="KW-0413">Isomerase</keyword>
<dbReference type="PANTHER" id="PTHR11070:SF2">
    <property type="entry name" value="ATP-DEPENDENT DNA HELICASE SRS2"/>
    <property type="match status" value="1"/>
</dbReference>
<feature type="compositionally biased region" description="Basic and acidic residues" evidence="12">
    <location>
        <begin position="895"/>
        <end position="905"/>
    </location>
</feature>
<keyword evidence="2 11" id="KW-0547">Nucleotide-binding</keyword>
<comment type="similarity">
    <text evidence="1">Belongs to the helicase family. UvrD subfamily.</text>
</comment>
<comment type="catalytic activity">
    <reaction evidence="10">
        <text>ATP + H2O = ADP + phosphate + H(+)</text>
        <dbReference type="Rhea" id="RHEA:13065"/>
        <dbReference type="ChEBI" id="CHEBI:15377"/>
        <dbReference type="ChEBI" id="CHEBI:15378"/>
        <dbReference type="ChEBI" id="CHEBI:30616"/>
        <dbReference type="ChEBI" id="CHEBI:43474"/>
        <dbReference type="ChEBI" id="CHEBI:456216"/>
        <dbReference type="EC" id="5.6.2.4"/>
    </reaction>
</comment>
<dbReference type="GO" id="GO:0005634">
    <property type="term" value="C:nucleus"/>
    <property type="evidence" value="ECO:0007669"/>
    <property type="project" value="TreeGrafter"/>
</dbReference>
<dbReference type="InterPro" id="IPR013986">
    <property type="entry name" value="DExx_box_DNA_helicase_dom_sf"/>
</dbReference>
<dbReference type="GO" id="GO:0000725">
    <property type="term" value="P:recombinational repair"/>
    <property type="evidence" value="ECO:0007669"/>
    <property type="project" value="TreeGrafter"/>
</dbReference>
<evidence type="ECO:0000256" key="12">
    <source>
        <dbReference type="SAM" id="MobiDB-lite"/>
    </source>
</evidence>
<evidence type="ECO:0000259" key="13">
    <source>
        <dbReference type="PROSITE" id="PS51198"/>
    </source>
</evidence>
<evidence type="ECO:0000256" key="11">
    <source>
        <dbReference type="PROSITE-ProRule" id="PRU00560"/>
    </source>
</evidence>
<evidence type="ECO:0000259" key="14">
    <source>
        <dbReference type="PROSITE" id="PS51217"/>
    </source>
</evidence>
<dbReference type="PROSITE" id="PS51198">
    <property type="entry name" value="UVRD_HELICASE_ATP_BIND"/>
    <property type="match status" value="1"/>
</dbReference>
<dbReference type="SUPFAM" id="SSF52540">
    <property type="entry name" value="P-loop containing nucleoside triphosphate hydrolases"/>
    <property type="match status" value="1"/>
</dbReference>
<keyword evidence="3 11" id="KW-0378">Hydrolase</keyword>
<keyword evidence="6" id="KW-0238">DNA-binding</keyword>
<keyword evidence="16" id="KW-1185">Reference proteome</keyword>
<dbReference type="InterPro" id="IPR000212">
    <property type="entry name" value="DNA_helicase_UvrD/REP"/>
</dbReference>
<protein>
    <recommendedName>
        <fullName evidence="9">DNA 3'-5' helicase</fullName>
        <ecNumber evidence="9">5.6.2.4</ecNumber>
    </recommendedName>
</protein>
<feature type="compositionally biased region" description="Pro residues" evidence="12">
    <location>
        <begin position="917"/>
        <end position="927"/>
    </location>
</feature>
<feature type="compositionally biased region" description="Polar residues" evidence="12">
    <location>
        <begin position="846"/>
        <end position="865"/>
    </location>
</feature>
<evidence type="ECO:0000256" key="7">
    <source>
        <dbReference type="ARBA" id="ARBA00023235"/>
    </source>
</evidence>
<evidence type="ECO:0000313" key="15">
    <source>
        <dbReference type="EMBL" id="CAG8950603.1"/>
    </source>
</evidence>
<dbReference type="OrthoDB" id="1470711at2759"/>
<dbReference type="CDD" id="cd18807">
    <property type="entry name" value="SF1_C_UvrD"/>
    <property type="match status" value="1"/>
</dbReference>
<dbReference type="GO" id="GO:0016787">
    <property type="term" value="F:hydrolase activity"/>
    <property type="evidence" value="ECO:0007669"/>
    <property type="project" value="UniProtKB-UniRule"/>
</dbReference>
<keyword evidence="5 11" id="KW-0067">ATP-binding</keyword>
<dbReference type="Proteomes" id="UP000696280">
    <property type="component" value="Unassembled WGS sequence"/>
</dbReference>
<feature type="domain" description="UvrD-like helicase C-terminal" evidence="14">
    <location>
        <begin position="282"/>
        <end position="589"/>
    </location>
</feature>
<dbReference type="PROSITE" id="PS51217">
    <property type="entry name" value="UVRD_HELICASE_CTER"/>
    <property type="match status" value="1"/>
</dbReference>
<accession>A0A9N9PPF8</accession>
<feature type="binding site" evidence="11">
    <location>
        <begin position="29"/>
        <end position="36"/>
    </location>
    <ligand>
        <name>ATP</name>
        <dbReference type="ChEBI" id="CHEBI:30616"/>
    </ligand>
</feature>
<dbReference type="Gene3D" id="3.40.50.300">
    <property type="entry name" value="P-loop containing nucleotide triphosphate hydrolases"/>
    <property type="match status" value="2"/>
</dbReference>
<keyword evidence="4 11" id="KW-0347">Helicase</keyword>
<dbReference type="Pfam" id="PF13361">
    <property type="entry name" value="UvrD_C"/>
    <property type="match status" value="1"/>
</dbReference>
<evidence type="ECO:0000256" key="6">
    <source>
        <dbReference type="ARBA" id="ARBA00023125"/>
    </source>
</evidence>
<dbReference type="EMBL" id="CAJVRL010000038">
    <property type="protein sequence ID" value="CAG8950603.1"/>
    <property type="molecule type" value="Genomic_DNA"/>
</dbReference>
<gene>
    <name evidence="15" type="ORF">HYFRA_00002812</name>
</gene>
<dbReference type="EC" id="5.6.2.4" evidence="9"/>
<evidence type="ECO:0000256" key="8">
    <source>
        <dbReference type="ARBA" id="ARBA00034617"/>
    </source>
</evidence>
<proteinExistence type="inferred from homology"/>
<dbReference type="GO" id="GO:0005524">
    <property type="term" value="F:ATP binding"/>
    <property type="evidence" value="ECO:0007669"/>
    <property type="project" value="UniProtKB-UniRule"/>
</dbReference>
<dbReference type="InterPro" id="IPR014017">
    <property type="entry name" value="DNA_helicase_UvrD-like_C"/>
</dbReference>
<organism evidence="15 16">
    <name type="scientific">Hymenoscyphus fraxineus</name>
    <dbReference type="NCBI Taxonomy" id="746836"/>
    <lineage>
        <taxon>Eukaryota</taxon>
        <taxon>Fungi</taxon>
        <taxon>Dikarya</taxon>
        <taxon>Ascomycota</taxon>
        <taxon>Pezizomycotina</taxon>
        <taxon>Leotiomycetes</taxon>
        <taxon>Helotiales</taxon>
        <taxon>Helotiaceae</taxon>
        <taxon>Hymenoscyphus</taxon>
    </lineage>
</organism>
<reference evidence="15" key="1">
    <citation type="submission" date="2021-07" db="EMBL/GenBank/DDBJ databases">
        <authorList>
            <person name="Durling M."/>
        </authorList>
    </citation>
    <scope>NUCLEOTIDE SEQUENCE</scope>
</reference>
<evidence type="ECO:0000256" key="4">
    <source>
        <dbReference type="ARBA" id="ARBA00022806"/>
    </source>
</evidence>
<evidence type="ECO:0000313" key="16">
    <source>
        <dbReference type="Proteomes" id="UP000696280"/>
    </source>
</evidence>
<sequence length="1011" mass="111869">MSSDSLLANLNQSQQAAVSSFADTLAILAGPGSGKTHTLTSRTAWLLAQGLQPWNIIVATFTVKAAREMKERIGKLLGNGLEAKLVLGTFHSISRRYLARYGHLIGIKKDFGIADSADSLAIIKRICKRNNFTIDPKVARSRISGRKSRGGHGKEKSKSGAKSVEVQEFDLCYDQYEEALKISNLLDYDDLLLRCVDLLRNHPSCVSNVEAVLIDEFQDTNLVQFDLMRLFAAERKRITIVGDPDQSIYGFRAAEIKNYKRMLRQYPDTVTIALEENYRSSGAILMSALSVIQQDGSRVDKSLMPTHTVGTRPVLRKLYNAYMEAEWIVTEIKRCQGMTGGLMDLNDYAILLRSSSLSRLIEASLGKAGIAYRMVGGLKFYDRVEIKTILDYLRVINQPENNDALARIINTPSRRIGEATIKSLLEEADKKKTTMWSLVLGAVQGRQNTTTKLQKPAEQSLSKLVNIILTARKKLTDSNDTSTVDLIRYIMEKTDYEKWLEDHHGDVTKARWDNVQELITQASDFQDLLSSGYEDEALPEIEGLEQEEDDNHLSRFLANVALNAEVNKDDAEGPGTAQVTISTIHAAKGLEWPVVFIPAVYEGSIPHSRADDPNEERRLLYVAMTRAKALLYMSVPIKNSQSEETTLSPFVSPSSLNRLLEKKGPALGSSTVQSIAQILRRGCPTAKSITESCSQLRSIEDNLFPEDGTEDSHPKSRFETNSEFSTYNMGQAQKRRKVELNRSLSNIEQAPERNWKPTLTTTMDRASSFTAPSMTSRNGFVSAGSHLQVLNEQAAKAPPTVEKEMPKSRKNTSKVPGNQGNLMAFLGKPEPIVEPPRLPSRMTNKQVHQSQTYTSTVPSTFNNPRLPTPLTESPGLPPDLASHRIGPSARLKPPMSREREPDAHPRNNYVFLSSSPPRAPKSNPIPNPGIQKEPDEPPKQGLMARPPLMSFIRPPGGGGAGGTASLHVTSMDRATGSGVKRTLGVKRGLDGGWENRGSKGKGFRPPVLREK</sequence>
<comment type="caution">
    <text evidence="15">The sequence shown here is derived from an EMBL/GenBank/DDBJ whole genome shotgun (WGS) entry which is preliminary data.</text>
</comment>
<dbReference type="GO" id="GO:0003677">
    <property type="term" value="F:DNA binding"/>
    <property type="evidence" value="ECO:0007669"/>
    <property type="project" value="UniProtKB-KW"/>
</dbReference>
<name>A0A9N9PPF8_9HELO</name>
<dbReference type="CDD" id="cd17932">
    <property type="entry name" value="DEXQc_UvrD"/>
    <property type="match status" value="1"/>
</dbReference>
<dbReference type="GO" id="GO:0043138">
    <property type="term" value="F:3'-5' DNA helicase activity"/>
    <property type="evidence" value="ECO:0007669"/>
    <property type="project" value="UniProtKB-EC"/>
</dbReference>
<dbReference type="AlphaFoldDB" id="A0A9N9PPF8"/>
<dbReference type="Gene3D" id="1.10.10.160">
    <property type="match status" value="1"/>
</dbReference>
<evidence type="ECO:0000256" key="10">
    <source>
        <dbReference type="ARBA" id="ARBA00048988"/>
    </source>
</evidence>
<evidence type="ECO:0000256" key="9">
    <source>
        <dbReference type="ARBA" id="ARBA00034808"/>
    </source>
</evidence>
<feature type="domain" description="UvrD-like helicase ATP-binding" evidence="13">
    <location>
        <begin position="8"/>
        <end position="281"/>
    </location>
</feature>
<feature type="region of interest" description="Disordered" evidence="12">
    <location>
        <begin position="846"/>
        <end position="1011"/>
    </location>
</feature>
<evidence type="ECO:0000256" key="3">
    <source>
        <dbReference type="ARBA" id="ARBA00022801"/>
    </source>
</evidence>
<evidence type="ECO:0000256" key="1">
    <source>
        <dbReference type="ARBA" id="ARBA00009922"/>
    </source>
</evidence>